<feature type="domain" description="Resolvase/invertase-type recombinase catalytic" evidence="2">
    <location>
        <begin position="8"/>
        <end position="160"/>
    </location>
</feature>
<dbReference type="InterPro" id="IPR006119">
    <property type="entry name" value="Resolv_N"/>
</dbReference>
<organism evidence="3 4">
    <name type="scientific">Mesorhizobium onobrychidis</name>
    <dbReference type="NCBI Taxonomy" id="2775404"/>
    <lineage>
        <taxon>Bacteria</taxon>
        <taxon>Pseudomonadati</taxon>
        <taxon>Pseudomonadota</taxon>
        <taxon>Alphaproteobacteria</taxon>
        <taxon>Hyphomicrobiales</taxon>
        <taxon>Phyllobacteriaceae</taxon>
        <taxon>Mesorhizobium</taxon>
    </lineage>
</organism>
<dbReference type="PANTHER" id="PTHR30461:SF23">
    <property type="entry name" value="DNA RECOMBINASE-RELATED"/>
    <property type="match status" value="1"/>
</dbReference>
<proteinExistence type="predicted"/>
<protein>
    <submittedName>
        <fullName evidence="3">Recombinase family protein</fullName>
    </submittedName>
</protein>
<sequence>MNSKALRQAVAYLRTSSAANVGADKDSERRQGEAVEAFARSTGYEIIESYYDAAVSGADAVTARPGFSAMLERLLSNGVRTILVETASRFARDLIVQETGYEMLKSRGIELIAVDSPDSFVGNTPTANLIRQVLGAVSEFEKAMLVEKLKGARERKRRETGKKVGGRRNYAEIDGGLELIALAKKLHRYPVNGRQRTLADVAKALAGAGYLSSAGKPYTPTAVSRMLVSRRSERTTPRKVDAKSSSSTFEPIAAELQQEAAEPATRTPLGSRW</sequence>
<dbReference type="CDD" id="cd00338">
    <property type="entry name" value="Ser_Recombinase"/>
    <property type="match status" value="1"/>
</dbReference>
<evidence type="ECO:0000313" key="3">
    <source>
        <dbReference type="EMBL" id="UVC19011.1"/>
    </source>
</evidence>
<evidence type="ECO:0000259" key="2">
    <source>
        <dbReference type="PROSITE" id="PS51736"/>
    </source>
</evidence>
<dbReference type="Pfam" id="PF00239">
    <property type="entry name" value="Resolvase"/>
    <property type="match status" value="1"/>
</dbReference>
<accession>A0ABY5R691</accession>
<gene>
    <name evidence="3" type="ORF">IHQ72_15735</name>
</gene>
<dbReference type="InterPro" id="IPR050639">
    <property type="entry name" value="SSR_resolvase"/>
</dbReference>
<dbReference type="PANTHER" id="PTHR30461">
    <property type="entry name" value="DNA-INVERTASE FROM LAMBDOID PROPHAGE"/>
    <property type="match status" value="1"/>
</dbReference>
<dbReference type="SUPFAM" id="SSF53041">
    <property type="entry name" value="Resolvase-like"/>
    <property type="match status" value="1"/>
</dbReference>
<feature type="compositionally biased region" description="Basic and acidic residues" evidence="1">
    <location>
        <begin position="230"/>
        <end position="242"/>
    </location>
</feature>
<dbReference type="InterPro" id="IPR036162">
    <property type="entry name" value="Resolvase-like_N_sf"/>
</dbReference>
<dbReference type="SMART" id="SM00857">
    <property type="entry name" value="Resolvase"/>
    <property type="match status" value="1"/>
</dbReference>
<evidence type="ECO:0000256" key="1">
    <source>
        <dbReference type="SAM" id="MobiDB-lite"/>
    </source>
</evidence>
<dbReference type="Proteomes" id="UP001058098">
    <property type="component" value="Chromosome"/>
</dbReference>
<dbReference type="EMBL" id="CP062229">
    <property type="protein sequence ID" value="UVC19011.1"/>
    <property type="molecule type" value="Genomic_DNA"/>
</dbReference>
<name>A0ABY5R691_9HYPH</name>
<dbReference type="Gene3D" id="3.40.50.1390">
    <property type="entry name" value="Resolvase, N-terminal catalytic domain"/>
    <property type="match status" value="1"/>
</dbReference>
<dbReference type="PROSITE" id="PS51736">
    <property type="entry name" value="RECOMBINASES_3"/>
    <property type="match status" value="1"/>
</dbReference>
<feature type="region of interest" description="Disordered" evidence="1">
    <location>
        <begin position="229"/>
        <end position="273"/>
    </location>
</feature>
<keyword evidence="4" id="KW-1185">Reference proteome</keyword>
<reference evidence="3" key="1">
    <citation type="submission" date="2020-09" db="EMBL/GenBank/DDBJ databases">
        <title>Rhizobia associated with sainfoin plants.</title>
        <authorList>
            <person name="Asharfi S."/>
            <person name="Kuzmanovic N."/>
            <person name="Bunk B."/>
            <person name="Sproeer C."/>
            <person name="Becker M."/>
            <person name="Thuenen T."/>
        </authorList>
    </citation>
    <scope>NUCLEOTIDE SEQUENCE</scope>
    <source>
        <strain evidence="3">OM4</strain>
    </source>
</reference>
<feature type="compositionally biased region" description="Low complexity" evidence="1">
    <location>
        <begin position="250"/>
        <end position="264"/>
    </location>
</feature>
<evidence type="ECO:0000313" key="4">
    <source>
        <dbReference type="Proteomes" id="UP001058098"/>
    </source>
</evidence>